<dbReference type="Gene3D" id="3.30.460.10">
    <property type="entry name" value="Beta Polymerase, domain 2"/>
    <property type="match status" value="1"/>
</dbReference>
<evidence type="ECO:0000256" key="4">
    <source>
        <dbReference type="ARBA" id="ARBA00048566"/>
    </source>
</evidence>
<reference evidence="8" key="1">
    <citation type="submission" date="2018-05" db="EMBL/GenBank/DDBJ databases">
        <authorList>
            <person name="Li X."/>
        </authorList>
    </citation>
    <scope>NUCLEOTIDE SEQUENCE [LARGE SCALE GENOMIC DNA]</scope>
    <source>
        <strain evidence="8">LX32</strain>
    </source>
</reference>
<dbReference type="EC" id="2.7.7.47" evidence="2"/>
<proteinExistence type="predicted"/>
<comment type="caution">
    <text evidence="7">The sequence shown here is derived from an EMBL/GenBank/DDBJ whole genome shotgun (WGS) entry which is preliminary data.</text>
</comment>
<evidence type="ECO:0000256" key="3">
    <source>
        <dbReference type="ARBA" id="ARBA00035252"/>
    </source>
</evidence>
<sequence>MLRRLDLNMTQRTRALRRTLFADLNAVLEHLVEGARALLGDNFLGVYLQGSFGVGGADRYSDCDFVIVTHRDITPSELPAFQAFHAGIHRLPQVAWRNQLEGSYAPAAILRRWSPEPRDPPGEPRAADWADPGTSGTPPRAYPFWYLDHGSDRLVRSEHDNTQVVRWCLRERGVTLAGPEPREIIDPVTPAMLRAEVRQTMDLCLSVGLEPMHMAAWQVFWVGLFCRILHTLETGRVTSKHEATDWAMAHLDGRWRELIGRAQALRKGMAEAWAPTDPAEAATTRAFARYAVEWADARLRGEGADFDT</sequence>
<evidence type="ECO:0000313" key="8">
    <source>
        <dbReference type="Proteomes" id="UP000249254"/>
    </source>
</evidence>
<evidence type="ECO:0000259" key="6">
    <source>
        <dbReference type="Pfam" id="PF13427"/>
    </source>
</evidence>
<keyword evidence="8" id="KW-1185">Reference proteome</keyword>
<dbReference type="GO" id="GO:0009012">
    <property type="term" value="F:aminoglycoside 3''-adenylyltransferase activity"/>
    <property type="evidence" value="ECO:0007669"/>
    <property type="project" value="UniProtKB-EC"/>
</dbReference>
<keyword evidence="1" id="KW-0808">Transferase</keyword>
<accession>A0A328AMF6</accession>
<evidence type="ECO:0000256" key="2">
    <source>
        <dbReference type="ARBA" id="ARBA00035126"/>
    </source>
</evidence>
<dbReference type="OrthoDB" id="7058480at2"/>
<dbReference type="Proteomes" id="UP000249254">
    <property type="component" value="Unassembled WGS sequence"/>
</dbReference>
<evidence type="ECO:0000313" key="7">
    <source>
        <dbReference type="EMBL" id="RAK55166.1"/>
    </source>
</evidence>
<feature type="domain" description="Adenylyltransferase AadA C-terminal" evidence="6">
    <location>
        <begin position="219"/>
        <end position="277"/>
    </location>
</feature>
<dbReference type="Pfam" id="PF13427">
    <property type="entry name" value="AadA_C"/>
    <property type="match status" value="1"/>
</dbReference>
<dbReference type="InterPro" id="IPR043519">
    <property type="entry name" value="NT_sf"/>
</dbReference>
<dbReference type="InterPro" id="IPR025184">
    <property type="entry name" value="AadA_C"/>
</dbReference>
<feature type="compositionally biased region" description="Basic and acidic residues" evidence="5">
    <location>
        <begin position="113"/>
        <end position="128"/>
    </location>
</feature>
<feature type="region of interest" description="Disordered" evidence="5">
    <location>
        <begin position="112"/>
        <end position="135"/>
    </location>
</feature>
<dbReference type="AlphaFoldDB" id="A0A328AMF6"/>
<organism evidence="7 8">
    <name type="scientific">Phenylobacterium soli</name>
    <dbReference type="NCBI Taxonomy" id="2170551"/>
    <lineage>
        <taxon>Bacteria</taxon>
        <taxon>Pseudomonadati</taxon>
        <taxon>Pseudomonadota</taxon>
        <taxon>Alphaproteobacteria</taxon>
        <taxon>Caulobacterales</taxon>
        <taxon>Caulobacteraceae</taxon>
        <taxon>Phenylobacterium</taxon>
    </lineage>
</organism>
<evidence type="ECO:0000256" key="1">
    <source>
        <dbReference type="ARBA" id="ARBA00022679"/>
    </source>
</evidence>
<name>A0A328AMF6_9CAUL</name>
<protein>
    <recommendedName>
        <fullName evidence="3">Aminoglycoside (3'') (9) adenylyltransferase</fullName>
        <ecNumber evidence="2">2.7.7.47</ecNumber>
    </recommendedName>
</protein>
<evidence type="ECO:0000256" key="5">
    <source>
        <dbReference type="SAM" id="MobiDB-lite"/>
    </source>
</evidence>
<dbReference type="EMBL" id="QFYQ01000001">
    <property type="protein sequence ID" value="RAK55166.1"/>
    <property type="molecule type" value="Genomic_DNA"/>
</dbReference>
<gene>
    <name evidence="7" type="ORF">DJ017_11865</name>
</gene>
<comment type="catalytic activity">
    <reaction evidence="4">
        <text>streptomycin + ATP = 3''-O-adenylylstreptomycin + diphosphate</text>
        <dbReference type="Rhea" id="RHEA:20245"/>
        <dbReference type="ChEBI" id="CHEBI:30616"/>
        <dbReference type="ChEBI" id="CHEBI:33019"/>
        <dbReference type="ChEBI" id="CHEBI:58007"/>
        <dbReference type="ChEBI" id="CHEBI:58605"/>
        <dbReference type="EC" id="2.7.7.47"/>
    </reaction>
</comment>
<dbReference type="SUPFAM" id="SSF81301">
    <property type="entry name" value="Nucleotidyltransferase"/>
    <property type="match status" value="1"/>
</dbReference>